<organism evidence="1 2">
    <name type="scientific">Micromonospora deserti</name>
    <dbReference type="NCBI Taxonomy" id="2070366"/>
    <lineage>
        <taxon>Bacteria</taxon>
        <taxon>Bacillati</taxon>
        <taxon>Actinomycetota</taxon>
        <taxon>Actinomycetes</taxon>
        <taxon>Micromonosporales</taxon>
        <taxon>Micromonosporaceae</taxon>
        <taxon>Micromonospora</taxon>
    </lineage>
</organism>
<accession>A0A2W2D7X8</accession>
<dbReference type="EMBL" id="POUB01000109">
    <property type="protein sequence ID" value="PZF96749.1"/>
    <property type="molecule type" value="Genomic_DNA"/>
</dbReference>
<gene>
    <name evidence="1" type="ORF">C1I99_16735</name>
</gene>
<dbReference type="AlphaFoldDB" id="A0A2W2D7X8"/>
<sequence length="129" mass="13691">MSGRGVRHVGDPDVPHPAAIKRAARREAGRQRPLLGPVAAWCSHPTPCPLRVRLRETTHGEPTAPSASVTCSDLSFQWPDRTTIFDGLSVRIGRGRTGLVGANGAGKSTLLRPGIPPRPVIGLPVTVIQ</sequence>
<dbReference type="Proteomes" id="UP000248749">
    <property type="component" value="Unassembled WGS sequence"/>
</dbReference>
<dbReference type="Gene3D" id="3.40.50.300">
    <property type="entry name" value="P-loop containing nucleotide triphosphate hydrolases"/>
    <property type="match status" value="1"/>
</dbReference>
<dbReference type="SUPFAM" id="SSF52540">
    <property type="entry name" value="P-loop containing nucleoside triphosphate hydrolases"/>
    <property type="match status" value="1"/>
</dbReference>
<dbReference type="InterPro" id="IPR027417">
    <property type="entry name" value="P-loop_NTPase"/>
</dbReference>
<evidence type="ECO:0008006" key="3">
    <source>
        <dbReference type="Google" id="ProtNLM"/>
    </source>
</evidence>
<comment type="caution">
    <text evidence="1">The sequence shown here is derived from an EMBL/GenBank/DDBJ whole genome shotgun (WGS) entry which is preliminary data.</text>
</comment>
<proteinExistence type="predicted"/>
<evidence type="ECO:0000313" key="2">
    <source>
        <dbReference type="Proteomes" id="UP000248749"/>
    </source>
</evidence>
<protein>
    <recommendedName>
        <fullName evidence="3">ABC transporter domain-containing protein</fullName>
    </recommendedName>
</protein>
<keyword evidence="2" id="KW-1185">Reference proteome</keyword>
<name>A0A2W2D7X8_9ACTN</name>
<reference evidence="1 2" key="1">
    <citation type="submission" date="2018-01" db="EMBL/GenBank/DDBJ databases">
        <title>Draft genome sequence of Salinispora sp. 13K206.</title>
        <authorList>
            <person name="Sahin N."/>
            <person name="Saygin H."/>
            <person name="Ay H."/>
        </authorList>
    </citation>
    <scope>NUCLEOTIDE SEQUENCE [LARGE SCALE GENOMIC DNA]</scope>
    <source>
        <strain evidence="1 2">13K206</strain>
    </source>
</reference>
<evidence type="ECO:0000313" key="1">
    <source>
        <dbReference type="EMBL" id="PZF96749.1"/>
    </source>
</evidence>